<dbReference type="PANTHER" id="PTHR34109">
    <property type="entry name" value="BNAUNNG04460D PROTEIN-RELATED"/>
    <property type="match status" value="1"/>
</dbReference>
<comment type="caution">
    <text evidence="2">The sequence shown here is derived from an EMBL/GenBank/DDBJ whole genome shotgun (WGS) entry which is preliminary data.</text>
</comment>
<evidence type="ECO:0000313" key="2">
    <source>
        <dbReference type="EMBL" id="OJI92844.1"/>
    </source>
</evidence>
<proteinExistence type="predicted"/>
<dbReference type="Gene3D" id="3.30.720.110">
    <property type="match status" value="1"/>
</dbReference>
<dbReference type="CDD" id="cd07246">
    <property type="entry name" value="VOC_like"/>
    <property type="match status" value="1"/>
</dbReference>
<evidence type="ECO:0000313" key="3">
    <source>
        <dbReference type="Proteomes" id="UP000184514"/>
    </source>
</evidence>
<organism evidence="2 3">
    <name type="scientific">Planktotalea frisia</name>
    <dbReference type="NCBI Taxonomy" id="696762"/>
    <lineage>
        <taxon>Bacteria</taxon>
        <taxon>Pseudomonadati</taxon>
        <taxon>Pseudomonadota</taxon>
        <taxon>Alphaproteobacteria</taxon>
        <taxon>Rhodobacterales</taxon>
        <taxon>Paracoccaceae</taxon>
        <taxon>Planktotalea</taxon>
    </lineage>
</organism>
<sequence length="159" mass="17693">MTTEVETPDGYHWITPYFTVDEGDKLIAFLTAAFDAAVIKDNRYDNGRIQHARLRIGDSVIMLNESAPDYPANTSQMHLYVANTDSAYARALELGGTSLMEPNDRPHGDRMAGISDPCGNVWWLATHNPQAQDARVTQLRPASGFHNPSDKPFHRSSHP</sequence>
<gene>
    <name evidence="2" type="ORF">PFRI_29590</name>
</gene>
<dbReference type="Gene3D" id="3.30.720.120">
    <property type="match status" value="1"/>
</dbReference>
<dbReference type="OrthoDB" id="9806868at2"/>
<name>A0A1L9NUK8_9RHOB</name>
<dbReference type="STRING" id="696762.PFRI_29590"/>
<dbReference type="EMBL" id="MLCB01000165">
    <property type="protein sequence ID" value="OJI92844.1"/>
    <property type="molecule type" value="Genomic_DNA"/>
</dbReference>
<dbReference type="InterPro" id="IPR037523">
    <property type="entry name" value="VOC_core"/>
</dbReference>
<feature type="domain" description="VOC" evidence="1">
    <location>
        <begin position="10"/>
        <end position="127"/>
    </location>
</feature>
<accession>A0A1L9NUK8</accession>
<dbReference type="InterPro" id="IPR029068">
    <property type="entry name" value="Glyas_Bleomycin-R_OHBP_Dase"/>
</dbReference>
<dbReference type="Pfam" id="PF00903">
    <property type="entry name" value="Glyoxalase"/>
    <property type="match status" value="1"/>
</dbReference>
<dbReference type="AlphaFoldDB" id="A0A1L9NUK8"/>
<dbReference type="Proteomes" id="UP000184514">
    <property type="component" value="Unassembled WGS sequence"/>
</dbReference>
<dbReference type="InterPro" id="IPR004360">
    <property type="entry name" value="Glyas_Fos-R_dOase_dom"/>
</dbReference>
<dbReference type="SUPFAM" id="SSF54593">
    <property type="entry name" value="Glyoxalase/Bleomycin resistance protein/Dihydroxybiphenyl dioxygenase"/>
    <property type="match status" value="1"/>
</dbReference>
<evidence type="ECO:0000259" key="1">
    <source>
        <dbReference type="PROSITE" id="PS51819"/>
    </source>
</evidence>
<dbReference type="RefSeq" id="WP_111445548.1">
    <property type="nucleotide sequence ID" value="NZ_MLCB01000165.1"/>
</dbReference>
<reference evidence="2 3" key="1">
    <citation type="submission" date="2016-10" db="EMBL/GenBank/DDBJ databases">
        <title>Genome sequence of Planktotalea frisia SH6-1.</title>
        <authorList>
            <person name="Poehlein A."/>
            <person name="Bakenhus I."/>
            <person name="Voget S."/>
            <person name="Brinkhoff T."/>
            <person name="Simon M."/>
        </authorList>
    </citation>
    <scope>NUCLEOTIDE SEQUENCE [LARGE SCALE GENOMIC DNA]</scope>
    <source>
        <strain evidence="2 3">SH6-1</strain>
    </source>
</reference>
<dbReference type="PANTHER" id="PTHR34109:SF1">
    <property type="entry name" value="VOC DOMAIN-CONTAINING PROTEIN"/>
    <property type="match status" value="1"/>
</dbReference>
<dbReference type="PROSITE" id="PS51819">
    <property type="entry name" value="VOC"/>
    <property type="match status" value="1"/>
</dbReference>
<protein>
    <submittedName>
        <fullName evidence="2">Glyoxalase-like domain protein</fullName>
    </submittedName>
</protein>
<keyword evidence="3" id="KW-1185">Reference proteome</keyword>